<dbReference type="AlphaFoldDB" id="G3CRE0"/>
<evidence type="ECO:0008006" key="2">
    <source>
        <dbReference type="Google" id="ProtNLM"/>
    </source>
</evidence>
<dbReference type="SUPFAM" id="SSF53474">
    <property type="entry name" value="alpha/beta-Hydrolases"/>
    <property type="match status" value="1"/>
</dbReference>
<sequence>MAVTAGTEASVAATVDILRTPASSPTSEVERSFGRADPASALRTDFASAARPFAATASTAAVDTAPITPGALSPIAEIVALPGRIVNAVLQLVGITTAAGIGPSPISPAPFADLFFAVFRRLEQAFGLDSPLAGQPVPPSLTYTGPLDIPTPTVAQFLDAATTEYVLGGVPGGMRPLTVDGWPMKFLYLATGADASVWVTPQNQIIIAYSGTTGGTNLLFNPLIAISQLLTDLQAGFTNTTPEAFTQALDFAQQVQAEAAVQGYAPGSVFVTGHSLGAWQAQYVAQQLGLSGIGFEGPGLSTTVPGNGADSLFVNTATYGDMAAYLSSDLPGLHPFVPYPYVAGGGLHPHYGPIVMLGDPNANTPMTNAAALWGKGIVGSLIAVVDLLGNFFASHLPGVQAYNLDVDQDPGVVPWLGINGGPVHTGFGEMTIPEFLQAASDAGILVKP</sequence>
<proteinExistence type="predicted"/>
<protein>
    <recommendedName>
        <fullName evidence="2">Lipase</fullName>
    </recommendedName>
</protein>
<accession>G3CRE0</accession>
<dbReference type="ESTHER" id="9zzzz-g3cre0">
    <property type="family name" value="Lipase_3"/>
</dbReference>
<dbReference type="EMBL" id="HQ156914">
    <property type="protein sequence ID" value="AEM45123.1"/>
    <property type="molecule type" value="Genomic_DNA"/>
</dbReference>
<dbReference type="Gene3D" id="3.40.50.1820">
    <property type="entry name" value="alpha/beta hydrolase"/>
    <property type="match status" value="1"/>
</dbReference>
<evidence type="ECO:0000313" key="1">
    <source>
        <dbReference type="EMBL" id="AEM45123.1"/>
    </source>
</evidence>
<reference evidence="1" key="1">
    <citation type="journal article" date="2011" name="FEMS Microbiol. Ecol.">
        <title>Identification of novel lipolytic genes and gene families by screening of metagenomic libraries derived from soil samples of the German Biodiversity Exploratories.</title>
        <authorList>
            <person name="Nacke H."/>
            <person name="Will C."/>
            <person name="Herzog S."/>
            <person name="Nowka B."/>
            <person name="Engelhaupt M."/>
            <person name="Daniel R."/>
        </authorList>
    </citation>
    <scope>NUCLEOTIDE SEQUENCE</scope>
</reference>
<organism evidence="1">
    <name type="scientific">uncultured organism</name>
    <dbReference type="NCBI Taxonomy" id="155900"/>
    <lineage>
        <taxon>unclassified sequences</taxon>
        <taxon>environmental samples</taxon>
    </lineage>
</organism>
<name>G3CRE0_9ZZZZ</name>
<dbReference type="InterPro" id="IPR029058">
    <property type="entry name" value="AB_hydrolase_fold"/>
</dbReference>